<evidence type="ECO:0000256" key="4">
    <source>
        <dbReference type="ARBA" id="ARBA00022824"/>
    </source>
</evidence>
<dbReference type="GO" id="GO:0042500">
    <property type="term" value="F:aspartic endopeptidase activity, intramembrane cleaving"/>
    <property type="evidence" value="ECO:0007669"/>
    <property type="project" value="InterPro"/>
</dbReference>
<feature type="transmembrane region" description="Helical" evidence="11">
    <location>
        <begin position="373"/>
        <end position="391"/>
    </location>
</feature>
<feature type="compositionally biased region" description="Low complexity" evidence="12">
    <location>
        <begin position="13"/>
        <end position="59"/>
    </location>
</feature>
<reference evidence="14" key="1">
    <citation type="submission" date="2011-02" db="EMBL/GenBank/DDBJ databases">
        <title>The Genome Sequence of Capsaspora owczarzaki ATCC 30864.</title>
        <authorList>
            <person name="Russ C."/>
            <person name="Cuomo C."/>
            <person name="Burger G."/>
            <person name="Gray M.W."/>
            <person name="Holland P.W.H."/>
            <person name="King N."/>
            <person name="Lang F.B.F."/>
            <person name="Roger A.J."/>
            <person name="Ruiz-Trillo I."/>
            <person name="Young S.K."/>
            <person name="Zeng Q."/>
            <person name="Gargeya S."/>
            <person name="Alvarado L."/>
            <person name="Berlin A."/>
            <person name="Chapman S.B."/>
            <person name="Chen Z."/>
            <person name="Freedman E."/>
            <person name="Gellesch M."/>
            <person name="Goldberg J."/>
            <person name="Griggs A."/>
            <person name="Gujja S."/>
            <person name="Heilman E."/>
            <person name="Heiman D."/>
            <person name="Howarth C."/>
            <person name="Mehta T."/>
            <person name="Neiman D."/>
            <person name="Pearson M."/>
            <person name="Roberts A."/>
            <person name="Saif S."/>
            <person name="Shea T."/>
            <person name="Shenoy N."/>
            <person name="Sisk P."/>
            <person name="Stolte C."/>
            <person name="Sykes S."/>
            <person name="White J."/>
            <person name="Yandava C."/>
            <person name="Haas B."/>
            <person name="Nusbaum C."/>
            <person name="Birren B."/>
        </authorList>
    </citation>
    <scope>NUCLEOTIDE SEQUENCE</scope>
    <source>
        <strain evidence="14">ATCC 30864</strain>
    </source>
</reference>
<keyword evidence="5 11" id="KW-0914">Notch signaling pathway</keyword>
<feature type="compositionally biased region" description="Polar residues" evidence="12">
    <location>
        <begin position="117"/>
        <end position="126"/>
    </location>
</feature>
<dbReference type="GO" id="GO:0044351">
    <property type="term" value="P:macropinocytosis"/>
    <property type="evidence" value="ECO:0007669"/>
    <property type="project" value="UniProtKB-ARBA"/>
</dbReference>
<comment type="function">
    <text evidence="9">Probable catalytic subunit of the gamma-secretase complex, an endoprotease complex that catalyzes the intramembrane cleavage of integral membrane proteins such as Notch receptors. Requires the other members of the gamma-secretase complex to have a protease activity.</text>
</comment>
<keyword evidence="7 11" id="KW-0333">Golgi apparatus</keyword>
<evidence type="ECO:0000256" key="8">
    <source>
        <dbReference type="ARBA" id="ARBA00023136"/>
    </source>
</evidence>
<dbReference type="AlphaFoldDB" id="A0A0D2U8W6"/>
<evidence type="ECO:0000313" key="14">
    <source>
        <dbReference type="Proteomes" id="UP000008743"/>
    </source>
</evidence>
<evidence type="ECO:0000256" key="10">
    <source>
        <dbReference type="ARBA" id="ARBA00066080"/>
    </source>
</evidence>
<feature type="transmembrane region" description="Helical" evidence="11">
    <location>
        <begin position="210"/>
        <end position="235"/>
    </location>
</feature>
<dbReference type="EC" id="3.4.23.-" evidence="11"/>
<comment type="function">
    <text evidence="11">Probable subunit of the gamma-secretase complex, an endoprotease complex that catalyzes the intramembrane cleavage of integral membrane proteins such as Notch receptors.</text>
</comment>
<comment type="subunit">
    <text evidence="10">Homodimer. Component of the gamma-secretase complex, a complex composed of a presenilin homodimer, nicastrin, aph1 and pen2.</text>
</comment>
<feature type="compositionally biased region" description="Low complexity" evidence="12">
    <location>
        <begin position="177"/>
        <end position="191"/>
    </location>
</feature>
<proteinExistence type="inferred from homology"/>
<evidence type="ECO:0000256" key="9">
    <source>
        <dbReference type="ARBA" id="ARBA00053367"/>
    </source>
</evidence>
<evidence type="ECO:0000256" key="1">
    <source>
        <dbReference type="ARBA" id="ARBA00008604"/>
    </source>
</evidence>
<feature type="compositionally biased region" description="Low complexity" evidence="12">
    <location>
        <begin position="66"/>
        <end position="116"/>
    </location>
</feature>
<keyword evidence="3 11" id="KW-0378">Hydrolase</keyword>
<sequence length="620" mass="65972">MSSGGKLARSDSTDSTDSVTADTPLLTPSSPTSAPAPSYSTTTTTTGTPSNPASSSSSDQQRRRTASAALGSSPYSSSSFSSSAAAAPLNAEMASRGNFDTQSVSSVSSTDQLLLSPTQPQRSQQLLEDAQERRRQQSAAATQNSQPGAAAAPQPPRRAVAPQGNANSLNGNERTDAAGSPNAGANAAGDAAEGEEEDEDEELKYGAKEVMALIVPVTLCMAIVVASIQSITYYAQDSGDYLAYIAFKEDSDSGAENFGGAIINALIIVGVILVMTCVLVLLYKYRCYKAIWMWLFLSTVMLLFLFTYIYLELVFDRYNVAMDWVTFAFVIWNFGCVGVVAVHWKAPLLLQQAYLITTSALLALTLIKHLPEWTTWVLLAAIAVYDLFAVLCPRGPLKVLVETAQERNEPIFPALIYSSTMAWIAVAAVDKPVPSEDAEEVPQLQAARNDPEAAPVSTAQPTAPAAARQRRTGTNAGAAADEDEATNATAAAEQSQDSTAPAEDDEGTYSSSSLSHFHACSCSLSCFCTTEHGVKLGLGDFIFYSVLVGKASVSNNWSTILSCFFAILVGLCLTLVLLAIYRRALPALPISIAFGLLFYYVSNEVLVPFNNQLSAVQVFV</sequence>
<comment type="similarity">
    <text evidence="1 11">Belongs to the peptidase A22A family.</text>
</comment>
<dbReference type="PRINTS" id="PR01072">
    <property type="entry name" value="PRESENILIN"/>
</dbReference>
<keyword evidence="6 11" id="KW-1133">Transmembrane helix</keyword>
<evidence type="ECO:0000256" key="2">
    <source>
        <dbReference type="ARBA" id="ARBA00022692"/>
    </source>
</evidence>
<keyword evidence="2 11" id="KW-0812">Transmembrane</keyword>
<organism evidence="13 14">
    <name type="scientific">Capsaspora owczarzaki (strain ATCC 30864)</name>
    <dbReference type="NCBI Taxonomy" id="595528"/>
    <lineage>
        <taxon>Eukaryota</taxon>
        <taxon>Filasterea</taxon>
        <taxon>Capsaspora</taxon>
    </lineage>
</organism>
<evidence type="ECO:0000256" key="3">
    <source>
        <dbReference type="ARBA" id="ARBA00022801"/>
    </source>
</evidence>
<evidence type="ECO:0000256" key="12">
    <source>
        <dbReference type="SAM" id="MobiDB-lite"/>
    </source>
</evidence>
<feature type="transmembrane region" description="Helical" evidence="11">
    <location>
        <begin position="323"/>
        <end position="342"/>
    </location>
</feature>
<dbReference type="GO" id="GO:0007219">
    <property type="term" value="P:Notch signaling pathway"/>
    <property type="evidence" value="ECO:0007669"/>
    <property type="project" value="UniProtKB-KW"/>
</dbReference>
<dbReference type="eggNOG" id="KOG2736">
    <property type="taxonomic scope" value="Eukaryota"/>
</dbReference>
<dbReference type="GO" id="GO:0016485">
    <property type="term" value="P:protein processing"/>
    <property type="evidence" value="ECO:0007669"/>
    <property type="project" value="InterPro"/>
</dbReference>
<dbReference type="PANTHER" id="PTHR10202:SF13">
    <property type="entry name" value="PRESENILIN HOMOLOG"/>
    <property type="match status" value="1"/>
</dbReference>
<feature type="region of interest" description="Disordered" evidence="12">
    <location>
        <begin position="1"/>
        <end position="202"/>
    </location>
</feature>
<keyword evidence="4 11" id="KW-0256">Endoplasmic reticulum</keyword>
<dbReference type="InParanoid" id="A0A0D2U8W6"/>
<dbReference type="GO" id="GO:0034205">
    <property type="term" value="P:amyloid-beta formation"/>
    <property type="evidence" value="ECO:0007669"/>
    <property type="project" value="TreeGrafter"/>
</dbReference>
<evidence type="ECO:0000256" key="6">
    <source>
        <dbReference type="ARBA" id="ARBA00022989"/>
    </source>
</evidence>
<feature type="compositionally biased region" description="Low complexity" evidence="12">
    <location>
        <begin position="137"/>
        <end position="164"/>
    </location>
</feature>
<feature type="compositionally biased region" description="Acidic residues" evidence="12">
    <location>
        <begin position="192"/>
        <end position="202"/>
    </location>
</feature>
<keyword evidence="14" id="KW-1185">Reference proteome</keyword>
<evidence type="ECO:0000256" key="7">
    <source>
        <dbReference type="ARBA" id="ARBA00023034"/>
    </source>
</evidence>
<dbReference type="InterPro" id="IPR006639">
    <property type="entry name" value="Preselin/SPP"/>
</dbReference>
<dbReference type="EMBL" id="KE346362">
    <property type="protein sequence ID" value="KJE91511.1"/>
    <property type="molecule type" value="Genomic_DNA"/>
</dbReference>
<name>A0A0D2U8W6_CAPO3</name>
<dbReference type="GO" id="GO:0070765">
    <property type="term" value="C:gamma-secretase complex"/>
    <property type="evidence" value="ECO:0007669"/>
    <property type="project" value="TreeGrafter"/>
</dbReference>
<gene>
    <name evidence="13" type="ORF">CAOG_002639</name>
</gene>
<feature type="transmembrane region" description="Helical" evidence="11">
    <location>
        <begin position="290"/>
        <end position="311"/>
    </location>
</feature>
<protein>
    <recommendedName>
        <fullName evidence="11">Presenilin</fullName>
        <ecNumber evidence="11">3.4.23.-</ecNumber>
    </recommendedName>
</protein>
<keyword evidence="8 11" id="KW-0472">Membrane</keyword>
<feature type="transmembrane region" description="Helical" evidence="11">
    <location>
        <begin position="349"/>
        <end position="367"/>
    </location>
</feature>
<dbReference type="InterPro" id="IPR001108">
    <property type="entry name" value="Peptidase_A22A"/>
</dbReference>
<dbReference type="OrthoDB" id="20287at2759"/>
<dbReference type="InterPro" id="IPR042524">
    <property type="entry name" value="Presenilin_C"/>
</dbReference>
<dbReference type="SMART" id="SM00730">
    <property type="entry name" value="PSN"/>
    <property type="match status" value="1"/>
</dbReference>
<dbReference type="PANTHER" id="PTHR10202">
    <property type="entry name" value="PRESENILIN"/>
    <property type="match status" value="1"/>
</dbReference>
<evidence type="ECO:0000256" key="5">
    <source>
        <dbReference type="ARBA" id="ARBA00022976"/>
    </source>
</evidence>
<dbReference type="GO" id="GO:0055074">
    <property type="term" value="P:calcium ion homeostasis"/>
    <property type="evidence" value="ECO:0007669"/>
    <property type="project" value="TreeGrafter"/>
</dbReference>
<comment type="domain">
    <text evidence="11">The PAL motif is required for normal active site conformation.</text>
</comment>
<dbReference type="STRING" id="595528.A0A0D2U8W6"/>
<feature type="region of interest" description="Disordered" evidence="12">
    <location>
        <begin position="436"/>
        <end position="508"/>
    </location>
</feature>
<comment type="subcellular location">
    <subcellularLocation>
        <location evidence="11">Endoplasmic reticulum membrane</location>
        <topology evidence="11">Multi-pass membrane protein</topology>
    </subcellularLocation>
    <subcellularLocation>
        <location evidence="11">Golgi apparatus membrane</location>
        <topology evidence="11">Multi-pass membrane protein</topology>
    </subcellularLocation>
</comment>
<dbReference type="GO" id="GO:0000139">
    <property type="term" value="C:Golgi membrane"/>
    <property type="evidence" value="ECO:0007669"/>
    <property type="project" value="UniProtKB-SubCell"/>
</dbReference>
<evidence type="ECO:0000313" key="13">
    <source>
        <dbReference type="EMBL" id="KJE91511.1"/>
    </source>
</evidence>
<feature type="compositionally biased region" description="Low complexity" evidence="12">
    <location>
        <begin position="453"/>
        <end position="479"/>
    </location>
</feature>
<dbReference type="Proteomes" id="UP000008743">
    <property type="component" value="Unassembled WGS sequence"/>
</dbReference>
<feature type="transmembrane region" description="Helical" evidence="11">
    <location>
        <begin position="261"/>
        <end position="283"/>
    </location>
</feature>
<dbReference type="GO" id="GO:0006509">
    <property type="term" value="P:membrane protein ectodomain proteolysis"/>
    <property type="evidence" value="ECO:0007669"/>
    <property type="project" value="TreeGrafter"/>
</dbReference>
<dbReference type="Pfam" id="PF01080">
    <property type="entry name" value="Presenilin"/>
    <property type="match status" value="1"/>
</dbReference>
<evidence type="ECO:0000256" key="11">
    <source>
        <dbReference type="RuleBase" id="RU361148"/>
    </source>
</evidence>
<dbReference type="FunFam" id="1.10.472.100:FF:000003">
    <property type="entry name" value="Presenilin"/>
    <property type="match status" value="1"/>
</dbReference>
<keyword evidence="11" id="KW-0645">Protease</keyword>
<dbReference type="Gene3D" id="1.10.472.100">
    <property type="entry name" value="Presenilin"/>
    <property type="match status" value="1"/>
</dbReference>
<dbReference type="GO" id="GO:0005789">
    <property type="term" value="C:endoplasmic reticulum membrane"/>
    <property type="evidence" value="ECO:0007669"/>
    <property type="project" value="UniProtKB-SubCell"/>
</dbReference>
<feature type="transmembrane region" description="Helical" evidence="11">
    <location>
        <begin position="557"/>
        <end position="578"/>
    </location>
</feature>
<accession>A0A0D2U8W6</accession>
<dbReference type="PhylomeDB" id="A0A0D2U8W6"/>
<feature type="transmembrane region" description="Helical" evidence="11">
    <location>
        <begin position="585"/>
        <end position="602"/>
    </location>
</feature>